<gene>
    <name evidence="1" type="ORF">ACEG43_45125</name>
</gene>
<organism evidence="1 2">
    <name type="scientific">Streptomyces aureus</name>
    <dbReference type="NCBI Taxonomy" id="193461"/>
    <lineage>
        <taxon>Bacteria</taxon>
        <taxon>Bacillati</taxon>
        <taxon>Actinomycetota</taxon>
        <taxon>Actinomycetes</taxon>
        <taxon>Kitasatosporales</taxon>
        <taxon>Streptomycetaceae</taxon>
        <taxon>Streptomyces</taxon>
    </lineage>
</organism>
<dbReference type="Proteomes" id="UP001571476">
    <property type="component" value="Unassembled WGS sequence"/>
</dbReference>
<reference evidence="1 2" key="1">
    <citation type="submission" date="2024-08" db="EMBL/GenBank/DDBJ databases">
        <title>Genome sequence of Streptomyces aureus CACIA-1.46HGO.</title>
        <authorList>
            <person name="Evangelista-Martinez Z."/>
        </authorList>
    </citation>
    <scope>NUCLEOTIDE SEQUENCE [LARGE SCALE GENOMIC DNA]</scope>
    <source>
        <strain evidence="1 2">CACIA-1.46HGO</strain>
    </source>
</reference>
<dbReference type="RefSeq" id="WP_372567077.1">
    <property type="nucleotide sequence ID" value="NZ_JBGOSP010000054.1"/>
</dbReference>
<evidence type="ECO:0000313" key="1">
    <source>
        <dbReference type="EMBL" id="MFA3843227.1"/>
    </source>
</evidence>
<comment type="caution">
    <text evidence="1">The sequence shown here is derived from an EMBL/GenBank/DDBJ whole genome shotgun (WGS) entry which is preliminary data.</text>
</comment>
<accession>A0ABV4SZM7</accession>
<name>A0ABV4SZM7_9ACTN</name>
<evidence type="ECO:0000313" key="2">
    <source>
        <dbReference type="Proteomes" id="UP001571476"/>
    </source>
</evidence>
<dbReference type="EMBL" id="JBGOSP010000054">
    <property type="protein sequence ID" value="MFA3843227.1"/>
    <property type="molecule type" value="Genomic_DNA"/>
</dbReference>
<keyword evidence="2" id="KW-1185">Reference proteome</keyword>
<proteinExistence type="predicted"/>
<sequence>MTARDPIAAAITLMEASRREAYNALIRHTPTCAACNRHPLCEEGRRLRDAWKGRDK</sequence>
<protein>
    <submittedName>
        <fullName evidence="1">Uncharacterized protein</fullName>
    </submittedName>
</protein>